<comment type="caution">
    <text evidence="1">The sequence shown here is derived from an EMBL/GenBank/DDBJ whole genome shotgun (WGS) entry which is preliminary data.</text>
</comment>
<keyword evidence="2" id="KW-1185">Reference proteome</keyword>
<evidence type="ECO:0000313" key="1">
    <source>
        <dbReference type="EMBL" id="MBP0439424.1"/>
    </source>
</evidence>
<dbReference type="Proteomes" id="UP000666240">
    <property type="component" value="Unassembled WGS sequence"/>
</dbReference>
<name>A0A8J7UK84_9HYPH</name>
<reference evidence="1" key="1">
    <citation type="submission" date="2021-03" db="EMBL/GenBank/DDBJ databases">
        <title>Genome sequencing and assembly of Tianweitania sediminis.</title>
        <authorList>
            <person name="Chhetri G."/>
        </authorList>
    </citation>
    <scope>NUCLEOTIDE SEQUENCE</scope>
    <source>
        <strain evidence="1">Z8</strain>
    </source>
</reference>
<accession>A0A8J7UK84</accession>
<evidence type="ECO:0000313" key="2">
    <source>
        <dbReference type="Proteomes" id="UP000666240"/>
    </source>
</evidence>
<proteinExistence type="predicted"/>
<gene>
    <name evidence="1" type="ORF">J5Y06_12255</name>
</gene>
<organism evidence="1 2">
    <name type="scientific">Tianweitania sediminis</name>
    <dbReference type="NCBI Taxonomy" id="1502156"/>
    <lineage>
        <taxon>Bacteria</taxon>
        <taxon>Pseudomonadati</taxon>
        <taxon>Pseudomonadota</taxon>
        <taxon>Alphaproteobacteria</taxon>
        <taxon>Hyphomicrobiales</taxon>
        <taxon>Phyllobacteriaceae</taxon>
        <taxon>Tianweitania</taxon>
    </lineage>
</organism>
<sequence>MMTDQSQAGGAESGSQSVILDAVAGYFRRRAEHAETEALMLAVAVRQLDQELRAARIEIATLKQGAGDHG</sequence>
<dbReference type="AlphaFoldDB" id="A0A8J7UK84"/>
<protein>
    <submittedName>
        <fullName evidence="1">Uncharacterized protein</fullName>
    </submittedName>
</protein>
<dbReference type="RefSeq" id="WP_209335428.1">
    <property type="nucleotide sequence ID" value="NZ_JAGIYY010000003.1"/>
</dbReference>
<dbReference type="EMBL" id="JAGIYY010000003">
    <property type="protein sequence ID" value="MBP0439424.1"/>
    <property type="molecule type" value="Genomic_DNA"/>
</dbReference>